<dbReference type="GO" id="GO:0061709">
    <property type="term" value="P:reticulophagy"/>
    <property type="evidence" value="ECO:0007669"/>
    <property type="project" value="TreeGrafter"/>
</dbReference>
<dbReference type="InterPro" id="IPR011256">
    <property type="entry name" value="Reg_factor_effector_dom_sf"/>
</dbReference>
<feature type="transmembrane region" description="Helical" evidence="2">
    <location>
        <begin position="6"/>
        <end position="27"/>
    </location>
</feature>
<keyword evidence="2" id="KW-0812">Transmembrane</keyword>
<dbReference type="PANTHER" id="PTHR15949:SF3">
    <property type="entry name" value="TESTIS-EXPRESSED PROTEIN 264"/>
    <property type="match status" value="1"/>
</dbReference>
<dbReference type="AlphaFoldDB" id="A0A5N5PWZ7"/>
<reference evidence="3 4" key="1">
    <citation type="submission" date="2019-06" db="EMBL/GenBank/DDBJ databases">
        <title>A chromosome-scale genome assembly of the striped catfish, Pangasianodon hypophthalmus.</title>
        <authorList>
            <person name="Wen M."/>
            <person name="Zahm M."/>
            <person name="Roques C."/>
            <person name="Cabau C."/>
            <person name="Klopp C."/>
            <person name="Donnadieu C."/>
            <person name="Jouanno E."/>
            <person name="Avarre J.-C."/>
            <person name="Campet M."/>
            <person name="Ha T.T.T."/>
            <person name="Dugue R."/>
            <person name="Lampietro C."/>
            <person name="Louis A."/>
            <person name="Herpin A."/>
            <person name="Echchiki A."/>
            <person name="Berthelot C."/>
            <person name="Parey E."/>
            <person name="Roest-Crollius H."/>
            <person name="Braasch I."/>
            <person name="Postlethwait J."/>
            <person name="Bobe J."/>
            <person name="Montfort J."/>
            <person name="Bouchez O."/>
            <person name="Begum T."/>
            <person name="Schartl M."/>
            <person name="Guiguen Y."/>
        </authorList>
    </citation>
    <scope>NUCLEOTIDE SEQUENCE [LARGE SCALE GENOMIC DNA]</scope>
    <source>
        <strain evidence="3 4">Indonesia</strain>
        <tissue evidence="3">Blood</tissue>
    </source>
</reference>
<sequence>MSDFVILSLILFLVVCLILTLAGFVFYSGLLSEIVVGTGSPPVKKVTIAYKFKTGSYRDRGAAFTESCSIAPQLCSVALYYDNPNETEADCCRYAVGSILSQDEEKPDEELQRLYEKFGFRVISFPEVSCAVTCSFPNQCMLSPICGAYRVFPELHSYIRERGLSAYPFIEICKGDLIHYMCPLENQDSFFVPELLEKQTEGEEETENDKDADDVHTGEGCTSESGVAVMEADTESSEMGESSSPVVQQSPPLDERDSQTEEGDQGAKGSSESVGSGSSFEELDMDIEEEEKERENAEEDHVVDNEKRGDNEGESNEG</sequence>
<keyword evidence="2" id="KW-1133">Transmembrane helix</keyword>
<dbReference type="PANTHER" id="PTHR15949">
    <property type="entry name" value="TESTIS-EXPRESSED PROTEIN 264"/>
    <property type="match status" value="1"/>
</dbReference>
<dbReference type="GO" id="GO:0005657">
    <property type="term" value="C:replication fork"/>
    <property type="evidence" value="ECO:0007669"/>
    <property type="project" value="TreeGrafter"/>
</dbReference>
<feature type="compositionally biased region" description="Low complexity" evidence="1">
    <location>
        <begin position="269"/>
        <end position="280"/>
    </location>
</feature>
<dbReference type="Gene3D" id="3.20.80.10">
    <property type="entry name" value="Regulatory factor, effector binding domain"/>
    <property type="match status" value="1"/>
</dbReference>
<dbReference type="OrthoDB" id="2140079at2759"/>
<accession>A0A5N5PWZ7</accession>
<feature type="compositionally biased region" description="Low complexity" evidence="1">
    <location>
        <begin position="242"/>
        <end position="252"/>
    </location>
</feature>
<gene>
    <name evidence="3" type="ORF">PHYPO_G00104150</name>
</gene>
<evidence type="ECO:0000313" key="4">
    <source>
        <dbReference type="Proteomes" id="UP000327468"/>
    </source>
</evidence>
<dbReference type="GO" id="GO:0106300">
    <property type="term" value="P:protein-DNA covalent cross-linking repair"/>
    <property type="evidence" value="ECO:0007669"/>
    <property type="project" value="TreeGrafter"/>
</dbReference>
<evidence type="ECO:0000256" key="1">
    <source>
        <dbReference type="SAM" id="MobiDB-lite"/>
    </source>
</evidence>
<dbReference type="GO" id="GO:0000421">
    <property type="term" value="C:autophagosome membrane"/>
    <property type="evidence" value="ECO:0007669"/>
    <property type="project" value="TreeGrafter"/>
</dbReference>
<dbReference type="Proteomes" id="UP000327468">
    <property type="component" value="Chromosome 2"/>
</dbReference>
<proteinExistence type="predicted"/>
<protein>
    <recommendedName>
        <fullName evidence="5">Testis expressed 264, ER-phagy receptor a</fullName>
    </recommendedName>
</protein>
<organism evidence="3 4">
    <name type="scientific">Pangasianodon hypophthalmus</name>
    <name type="common">Striped catfish</name>
    <name type="synonym">Helicophagus hypophthalmus</name>
    <dbReference type="NCBI Taxonomy" id="310915"/>
    <lineage>
        <taxon>Eukaryota</taxon>
        <taxon>Metazoa</taxon>
        <taxon>Chordata</taxon>
        <taxon>Craniata</taxon>
        <taxon>Vertebrata</taxon>
        <taxon>Euteleostomi</taxon>
        <taxon>Actinopterygii</taxon>
        <taxon>Neopterygii</taxon>
        <taxon>Teleostei</taxon>
        <taxon>Ostariophysi</taxon>
        <taxon>Siluriformes</taxon>
        <taxon>Pangasiidae</taxon>
        <taxon>Pangasianodon</taxon>
    </lineage>
</organism>
<dbReference type="GO" id="GO:0005634">
    <property type="term" value="C:nucleus"/>
    <property type="evidence" value="ECO:0007669"/>
    <property type="project" value="TreeGrafter"/>
</dbReference>
<keyword evidence="4" id="KW-1185">Reference proteome</keyword>
<name>A0A5N5PWZ7_PANHP</name>
<comment type="caution">
    <text evidence="3">The sequence shown here is derived from an EMBL/GenBank/DDBJ whole genome shotgun (WGS) entry which is preliminary data.</text>
</comment>
<dbReference type="GO" id="GO:0005789">
    <property type="term" value="C:endoplasmic reticulum membrane"/>
    <property type="evidence" value="ECO:0007669"/>
    <property type="project" value="TreeGrafter"/>
</dbReference>
<evidence type="ECO:0000313" key="3">
    <source>
        <dbReference type="EMBL" id="KAB5584154.1"/>
    </source>
</evidence>
<keyword evidence="2" id="KW-0472">Membrane</keyword>
<dbReference type="EMBL" id="VFJC01000003">
    <property type="protein sequence ID" value="KAB5584154.1"/>
    <property type="molecule type" value="Genomic_DNA"/>
</dbReference>
<evidence type="ECO:0008006" key="5">
    <source>
        <dbReference type="Google" id="ProtNLM"/>
    </source>
</evidence>
<feature type="compositionally biased region" description="Acidic residues" evidence="1">
    <location>
        <begin position="281"/>
        <end position="292"/>
    </location>
</feature>
<feature type="compositionally biased region" description="Basic and acidic residues" evidence="1">
    <location>
        <begin position="293"/>
        <end position="311"/>
    </location>
</feature>
<evidence type="ECO:0000256" key="2">
    <source>
        <dbReference type="SAM" id="Phobius"/>
    </source>
</evidence>
<feature type="region of interest" description="Disordered" evidence="1">
    <location>
        <begin position="199"/>
        <end position="318"/>
    </location>
</feature>
<dbReference type="SUPFAM" id="SSF55136">
    <property type="entry name" value="Probable bacterial effector-binding domain"/>
    <property type="match status" value="1"/>
</dbReference>
<feature type="compositionally biased region" description="Acidic residues" evidence="1">
    <location>
        <begin position="202"/>
        <end position="212"/>
    </location>
</feature>